<evidence type="ECO:0000313" key="2">
    <source>
        <dbReference type="Proteomes" id="UP001476798"/>
    </source>
</evidence>
<dbReference type="EMBL" id="JAHRIO010060633">
    <property type="protein sequence ID" value="MEQ2178154.1"/>
    <property type="molecule type" value="Genomic_DNA"/>
</dbReference>
<accession>A0ABV0P501</accession>
<name>A0ABV0P501_9TELE</name>
<evidence type="ECO:0000313" key="1">
    <source>
        <dbReference type="EMBL" id="MEQ2178154.1"/>
    </source>
</evidence>
<dbReference type="Proteomes" id="UP001476798">
    <property type="component" value="Unassembled WGS sequence"/>
</dbReference>
<protein>
    <submittedName>
        <fullName evidence="1">Uncharacterized protein</fullName>
    </submittedName>
</protein>
<sequence>MSSERKTKKSENLSLNRTIYTIYRKHEMQPNLERKTSPLASTSLGTACCWFLFFCFSIRVSELRSSNFQEMSQELISQSKSIILFTQRAKETGKYSKSQNAQFNPILVDSSQKGVSQLGFS</sequence>
<organism evidence="1 2">
    <name type="scientific">Goodea atripinnis</name>
    <dbReference type="NCBI Taxonomy" id="208336"/>
    <lineage>
        <taxon>Eukaryota</taxon>
        <taxon>Metazoa</taxon>
        <taxon>Chordata</taxon>
        <taxon>Craniata</taxon>
        <taxon>Vertebrata</taxon>
        <taxon>Euteleostomi</taxon>
        <taxon>Actinopterygii</taxon>
        <taxon>Neopterygii</taxon>
        <taxon>Teleostei</taxon>
        <taxon>Neoteleostei</taxon>
        <taxon>Acanthomorphata</taxon>
        <taxon>Ovalentaria</taxon>
        <taxon>Atherinomorphae</taxon>
        <taxon>Cyprinodontiformes</taxon>
        <taxon>Goodeidae</taxon>
        <taxon>Goodea</taxon>
    </lineage>
</organism>
<comment type="caution">
    <text evidence="1">The sequence shown here is derived from an EMBL/GenBank/DDBJ whole genome shotgun (WGS) entry which is preliminary data.</text>
</comment>
<keyword evidence="2" id="KW-1185">Reference proteome</keyword>
<reference evidence="1 2" key="1">
    <citation type="submission" date="2021-06" db="EMBL/GenBank/DDBJ databases">
        <authorList>
            <person name="Palmer J.M."/>
        </authorList>
    </citation>
    <scope>NUCLEOTIDE SEQUENCE [LARGE SCALE GENOMIC DNA]</scope>
    <source>
        <strain evidence="1 2">GA_2019</strain>
        <tissue evidence="1">Muscle</tissue>
    </source>
</reference>
<proteinExistence type="predicted"/>
<gene>
    <name evidence="1" type="ORF">GOODEAATRI_011009</name>
</gene>